<keyword evidence="3" id="KW-1185">Reference proteome</keyword>
<organism evidence="2 3">
    <name type="scientific">Thioflavicoccus mobilis 8321</name>
    <dbReference type="NCBI Taxonomy" id="765912"/>
    <lineage>
        <taxon>Bacteria</taxon>
        <taxon>Pseudomonadati</taxon>
        <taxon>Pseudomonadota</taxon>
        <taxon>Gammaproteobacteria</taxon>
        <taxon>Chromatiales</taxon>
        <taxon>Chromatiaceae</taxon>
        <taxon>Thioflavicoccus</taxon>
    </lineage>
</organism>
<protein>
    <submittedName>
        <fullName evidence="2">Uncharacterized protein</fullName>
    </submittedName>
</protein>
<evidence type="ECO:0000313" key="2">
    <source>
        <dbReference type="EMBL" id="AGA91496.1"/>
    </source>
</evidence>
<dbReference type="KEGG" id="tmb:Thimo_2789"/>
<feature type="compositionally biased region" description="Polar residues" evidence="1">
    <location>
        <begin position="65"/>
        <end position="86"/>
    </location>
</feature>
<dbReference type="Proteomes" id="UP000010816">
    <property type="component" value="Chromosome"/>
</dbReference>
<dbReference type="HOGENOM" id="CLU_2496900_0_0_6"/>
<proteinExistence type="predicted"/>
<accession>L0GZW8</accession>
<dbReference type="AlphaFoldDB" id="L0GZW8"/>
<reference evidence="2 3" key="1">
    <citation type="submission" date="2011-09" db="EMBL/GenBank/DDBJ databases">
        <title>Complete sequence of chromosome of Thioflavicoccus mobilis 8321.</title>
        <authorList>
            <consortium name="US DOE Joint Genome Institute"/>
            <person name="Lucas S."/>
            <person name="Han J."/>
            <person name="Lapidus A."/>
            <person name="Cheng J.-F."/>
            <person name="Goodwin L."/>
            <person name="Pitluck S."/>
            <person name="Peters L."/>
            <person name="Ovchinnikova G."/>
            <person name="Lu M."/>
            <person name="Detter J.C."/>
            <person name="Han C."/>
            <person name="Tapia R."/>
            <person name="Land M."/>
            <person name="Hauser L."/>
            <person name="Kyrpides N."/>
            <person name="Ivanova N."/>
            <person name="Pagani I."/>
            <person name="Vogl K."/>
            <person name="Liu Z."/>
            <person name="Imhoff J."/>
            <person name="Thiel V."/>
            <person name="Frigaard N.-U."/>
            <person name="Bryant D."/>
            <person name="Woyke T."/>
        </authorList>
    </citation>
    <scope>NUCLEOTIDE SEQUENCE [LARGE SCALE GENOMIC DNA]</scope>
    <source>
        <strain evidence="2 3">8321</strain>
    </source>
</reference>
<evidence type="ECO:0000256" key="1">
    <source>
        <dbReference type="SAM" id="MobiDB-lite"/>
    </source>
</evidence>
<dbReference type="STRING" id="765912.Thimo_2789"/>
<dbReference type="EMBL" id="CP003051">
    <property type="protein sequence ID" value="AGA91496.1"/>
    <property type="molecule type" value="Genomic_DNA"/>
</dbReference>
<gene>
    <name evidence="2" type="ORF">Thimo_2789</name>
</gene>
<evidence type="ECO:0000313" key="3">
    <source>
        <dbReference type="Proteomes" id="UP000010816"/>
    </source>
</evidence>
<feature type="region of interest" description="Disordered" evidence="1">
    <location>
        <begin position="64"/>
        <end position="86"/>
    </location>
</feature>
<sequence>MHALMTQPGYHLCKTGATYVVLSSIHSRPHWCTQIDGNGSRGIELLVSPNSSNNRSPSQLLNSLTLQRPGTLPQDSLLTSDTETLS</sequence>
<name>L0GZW8_9GAMM</name>